<comment type="caution">
    <text evidence="2">The sequence shown here is derived from an EMBL/GenBank/DDBJ whole genome shotgun (WGS) entry which is preliminary data.</text>
</comment>
<evidence type="ECO:0000256" key="1">
    <source>
        <dbReference type="SAM" id="MobiDB-lite"/>
    </source>
</evidence>
<feature type="region of interest" description="Disordered" evidence="1">
    <location>
        <begin position="132"/>
        <end position="157"/>
    </location>
</feature>
<evidence type="ECO:0000313" key="2">
    <source>
        <dbReference type="EMBL" id="KAK3226042.1"/>
    </source>
</evidence>
<accession>A0AAE0EFM7</accession>
<keyword evidence="3" id="KW-1185">Reference proteome</keyword>
<gene>
    <name evidence="2" type="ORF">Dsin_005904</name>
</gene>
<name>A0AAE0EFM7_9ROSI</name>
<reference evidence="2" key="1">
    <citation type="journal article" date="2023" name="Plant J.">
        <title>Genome sequences and population genomics provide insights into the demographic history, inbreeding, and mutation load of two 'living fossil' tree species of Dipteronia.</title>
        <authorList>
            <person name="Feng Y."/>
            <person name="Comes H.P."/>
            <person name="Chen J."/>
            <person name="Zhu S."/>
            <person name="Lu R."/>
            <person name="Zhang X."/>
            <person name="Li P."/>
            <person name="Qiu J."/>
            <person name="Olsen K.M."/>
            <person name="Qiu Y."/>
        </authorList>
    </citation>
    <scope>NUCLEOTIDE SEQUENCE</scope>
    <source>
        <strain evidence="2">NBL</strain>
    </source>
</reference>
<protein>
    <submittedName>
        <fullName evidence="2">Uncharacterized protein</fullName>
    </submittedName>
</protein>
<feature type="region of interest" description="Disordered" evidence="1">
    <location>
        <begin position="64"/>
        <end position="84"/>
    </location>
</feature>
<feature type="compositionally biased region" description="Low complexity" evidence="1">
    <location>
        <begin position="41"/>
        <end position="50"/>
    </location>
</feature>
<organism evidence="2 3">
    <name type="scientific">Dipteronia sinensis</name>
    <dbReference type="NCBI Taxonomy" id="43782"/>
    <lineage>
        <taxon>Eukaryota</taxon>
        <taxon>Viridiplantae</taxon>
        <taxon>Streptophyta</taxon>
        <taxon>Embryophyta</taxon>
        <taxon>Tracheophyta</taxon>
        <taxon>Spermatophyta</taxon>
        <taxon>Magnoliopsida</taxon>
        <taxon>eudicotyledons</taxon>
        <taxon>Gunneridae</taxon>
        <taxon>Pentapetalae</taxon>
        <taxon>rosids</taxon>
        <taxon>malvids</taxon>
        <taxon>Sapindales</taxon>
        <taxon>Sapindaceae</taxon>
        <taxon>Hippocastanoideae</taxon>
        <taxon>Acereae</taxon>
        <taxon>Dipteronia</taxon>
    </lineage>
</organism>
<dbReference type="EMBL" id="JANJYJ010000002">
    <property type="protein sequence ID" value="KAK3226042.1"/>
    <property type="molecule type" value="Genomic_DNA"/>
</dbReference>
<feature type="region of interest" description="Disordered" evidence="1">
    <location>
        <begin position="38"/>
        <end position="57"/>
    </location>
</feature>
<dbReference type="Proteomes" id="UP001281410">
    <property type="component" value="Unassembled WGS sequence"/>
</dbReference>
<evidence type="ECO:0000313" key="3">
    <source>
        <dbReference type="Proteomes" id="UP001281410"/>
    </source>
</evidence>
<dbReference type="AlphaFoldDB" id="A0AAE0EFM7"/>
<proteinExistence type="predicted"/>
<sequence length="224" mass="25087">MPMKSYEFEAHKELYRFVLLPLRSWSGTACIPLLSSEQLQPTTVSSSPPTSRDRYPSSLAVESVAITSSPSSNRKHREISSRNHRENGGGFLLLLHRRNDIAGLTKSRRNRDRILTESHRFDLRFQSRMGTKHTTEEISLPPPLPEKDRLPPPSSTLPEVARCPSAVVGGGGHDWWTVSFEELVVFGFGLALSRLGDGVLFSDHDHKRPRTGELTGVMGLRFES</sequence>